<gene>
    <name evidence="2" type="ORF">FNW02_05595</name>
</gene>
<feature type="domain" description="CHAT" evidence="1">
    <location>
        <begin position="6"/>
        <end position="156"/>
    </location>
</feature>
<proteinExistence type="predicted"/>
<dbReference type="Gene3D" id="3.40.50.300">
    <property type="entry name" value="P-loop containing nucleotide triphosphate hydrolases"/>
    <property type="match status" value="1"/>
</dbReference>
<dbReference type="Pfam" id="PF14516">
    <property type="entry name" value="AAA_35"/>
    <property type="match status" value="1"/>
</dbReference>
<dbReference type="Proteomes" id="UP001165986">
    <property type="component" value="Unassembled WGS sequence"/>
</dbReference>
<organism evidence="2 3">
    <name type="scientific">Komarekiella delphini-convector SJRDD-AB1</name>
    <dbReference type="NCBI Taxonomy" id="2593771"/>
    <lineage>
        <taxon>Bacteria</taxon>
        <taxon>Bacillati</taxon>
        <taxon>Cyanobacteriota</taxon>
        <taxon>Cyanophyceae</taxon>
        <taxon>Nostocales</taxon>
        <taxon>Nostocaceae</taxon>
        <taxon>Komarekiella</taxon>
        <taxon>Komarekiella delphini-convector</taxon>
    </lineage>
</organism>
<protein>
    <submittedName>
        <fullName evidence="2">CHAT domain-containing protein</fullName>
    </submittedName>
</protein>
<dbReference type="InterPro" id="IPR027417">
    <property type="entry name" value="P-loop_NTPase"/>
</dbReference>
<dbReference type="InterPro" id="IPR024983">
    <property type="entry name" value="CHAT_dom"/>
</dbReference>
<dbReference type="EMBL" id="VJXY01000004">
    <property type="protein sequence ID" value="MBD6615330.1"/>
    <property type="molecule type" value="Genomic_DNA"/>
</dbReference>
<sequence length="522" mass="59139">MKSILLVAANPKGTVSLRLQDEEREIKERLRLAGYGKVPISSTGSTRPRDIQQAMVDFKPQIVHFSGHGAGQDGLAFEDVSGQLKLVNSEALANLFKLFSNCVECVVLNACYSKFQAEAIVQYIDYVIGMSQAIGDRAAIEFAIGFYTALGAGESIEFAYALGCNAIQLDGIPEYLLPVLFKRDKTDSKNSTDLEPLYQDFYIERTSIETDCYKAITRPGALIRIKAPWQMGKTSLMLRIFSYVVRQGYRAVRLSFQEADSEVFDNQQKLLQWLCASTAYALNLEDKIEEYWHGSLGSNFNATRYFQKYLLAASDTPLVLGLDEADLVLQRSDIGSNFFGLLRSWYERGKSDSTWRKLRLIITHSFEAYIPLNINQSPFNVGLPILLPPLTEVEVKELLERYHLNWSEEQIKYLMDVVDGHPYLLQTALKSIASGRFTLDEFLKTAHTDLGLFRDHLNHYLLFLESYPDLKLAMKQVVDSLSFVRLESKQAFHLSSLGLVKLRGNDAIVACGLYRDYFRVHL</sequence>
<evidence type="ECO:0000313" key="2">
    <source>
        <dbReference type="EMBL" id="MBD6615330.1"/>
    </source>
</evidence>
<evidence type="ECO:0000259" key="1">
    <source>
        <dbReference type="Pfam" id="PF12770"/>
    </source>
</evidence>
<accession>A0AA40VPZ7</accession>
<dbReference type="SUPFAM" id="SSF52540">
    <property type="entry name" value="P-loop containing nucleoside triphosphate hydrolases"/>
    <property type="match status" value="1"/>
</dbReference>
<comment type="caution">
    <text evidence="2">The sequence shown here is derived from an EMBL/GenBank/DDBJ whole genome shotgun (WGS) entry which is preliminary data.</text>
</comment>
<evidence type="ECO:0000313" key="3">
    <source>
        <dbReference type="Proteomes" id="UP001165986"/>
    </source>
</evidence>
<reference evidence="2" key="1">
    <citation type="submission" date="2019-07" db="EMBL/GenBank/DDBJ databases">
        <title>Toxilogical consequences of a new and cryptic species of cyanobacteria (Komarekiella delphini-convector) recovered from the epidermis of a bottlenose dolphin and 1500 ft. in the air.</title>
        <authorList>
            <person name="Brown A.O."/>
            <person name="Dvorak P."/>
            <person name="Villanueva C.D."/>
            <person name="Foss A.J."/>
            <person name="Garvey A.D."/>
            <person name="Gibson Q.A."/>
            <person name="Johansen J.R."/>
            <person name="Casamatta D.A."/>
        </authorList>
    </citation>
    <scope>NUCLEOTIDE SEQUENCE</scope>
    <source>
        <strain evidence="2">SJRDD-AB1</strain>
    </source>
</reference>
<dbReference type="Pfam" id="PF12770">
    <property type="entry name" value="CHAT"/>
    <property type="match status" value="1"/>
</dbReference>
<dbReference type="AlphaFoldDB" id="A0AA40VPZ7"/>
<keyword evidence="3" id="KW-1185">Reference proteome</keyword>
<name>A0AA40VPZ7_9NOST</name>